<feature type="transmembrane region" description="Helical" evidence="2">
    <location>
        <begin position="71"/>
        <end position="88"/>
    </location>
</feature>
<organism evidence="3 4">
    <name type="scientific">Marinicauda algicola</name>
    <dbReference type="NCBI Taxonomy" id="2029849"/>
    <lineage>
        <taxon>Bacteria</taxon>
        <taxon>Pseudomonadati</taxon>
        <taxon>Pseudomonadota</taxon>
        <taxon>Alphaproteobacteria</taxon>
        <taxon>Maricaulales</taxon>
        <taxon>Maricaulaceae</taxon>
        <taxon>Marinicauda</taxon>
    </lineage>
</organism>
<dbReference type="EMBL" id="SRXW01000002">
    <property type="protein sequence ID" value="TGY89098.1"/>
    <property type="molecule type" value="Genomic_DNA"/>
</dbReference>
<evidence type="ECO:0000313" key="4">
    <source>
        <dbReference type="Proteomes" id="UP000308054"/>
    </source>
</evidence>
<feature type="transmembrane region" description="Helical" evidence="2">
    <location>
        <begin position="95"/>
        <end position="113"/>
    </location>
</feature>
<feature type="region of interest" description="Disordered" evidence="1">
    <location>
        <begin position="1"/>
        <end position="29"/>
    </location>
</feature>
<dbReference type="OrthoDB" id="7632002at2"/>
<evidence type="ECO:0000256" key="2">
    <source>
        <dbReference type="SAM" id="Phobius"/>
    </source>
</evidence>
<comment type="caution">
    <text evidence="3">The sequence shown here is derived from an EMBL/GenBank/DDBJ whole genome shotgun (WGS) entry which is preliminary data.</text>
</comment>
<protein>
    <recommendedName>
        <fullName evidence="5">VanZ family protein</fullName>
    </recommendedName>
</protein>
<evidence type="ECO:0000256" key="1">
    <source>
        <dbReference type="SAM" id="MobiDB-lite"/>
    </source>
</evidence>
<feature type="compositionally biased region" description="Basic residues" evidence="1">
    <location>
        <begin position="1"/>
        <end position="19"/>
    </location>
</feature>
<dbReference type="RefSeq" id="WP_135995637.1">
    <property type="nucleotide sequence ID" value="NZ_CP071057.1"/>
</dbReference>
<evidence type="ECO:0000313" key="3">
    <source>
        <dbReference type="EMBL" id="TGY89098.1"/>
    </source>
</evidence>
<keyword evidence="2" id="KW-1133">Transmembrane helix</keyword>
<keyword evidence="4" id="KW-1185">Reference proteome</keyword>
<reference evidence="3 4" key="1">
    <citation type="journal article" date="2017" name="Int. J. Syst. Evol. Microbiol.">
        <title>Marinicauda algicola sp. nov., isolated from a marine red alga Rhodosorus marinus.</title>
        <authorList>
            <person name="Jeong S.E."/>
            <person name="Jeon S.H."/>
            <person name="Chun B.H."/>
            <person name="Kim D.W."/>
            <person name="Jeon C.O."/>
        </authorList>
    </citation>
    <scope>NUCLEOTIDE SEQUENCE [LARGE SCALE GENOMIC DNA]</scope>
    <source>
        <strain evidence="3 4">JCM 31718</strain>
    </source>
</reference>
<keyword evidence="2" id="KW-0812">Transmembrane</keyword>
<dbReference type="AlphaFoldDB" id="A0A4S2H1A9"/>
<keyword evidence="2" id="KW-0472">Membrane</keyword>
<accession>A0A4S2H1A9</accession>
<feature type="transmembrane region" description="Helical" evidence="2">
    <location>
        <begin position="41"/>
        <end position="59"/>
    </location>
</feature>
<name>A0A4S2H1A9_9PROT</name>
<dbReference type="Proteomes" id="UP000308054">
    <property type="component" value="Unassembled WGS sequence"/>
</dbReference>
<evidence type="ECO:0008006" key="5">
    <source>
        <dbReference type="Google" id="ProtNLM"/>
    </source>
</evidence>
<feature type="compositionally biased region" description="Basic and acidic residues" evidence="1">
    <location>
        <begin position="20"/>
        <end position="29"/>
    </location>
</feature>
<gene>
    <name evidence="3" type="ORF">E5163_08190</name>
</gene>
<sequence length="150" mass="15816">MSRSRKAGGKAGHPRKPRRAPQDAKAPKPRLRAIDRREMRLAFLVVLGVATVLALMPGPAGRPSLLGWDKLDHVIAFAALALLSRAGWPGMRRGLAAGLLLVYGLVLEIAQSHPLVGRSASLADLAADGIGIAAGFALAWLGGRIARRLP</sequence>
<feature type="transmembrane region" description="Helical" evidence="2">
    <location>
        <begin position="125"/>
        <end position="143"/>
    </location>
</feature>
<proteinExistence type="predicted"/>